<evidence type="ECO:0000256" key="2">
    <source>
        <dbReference type="ARBA" id="ARBA00022840"/>
    </source>
</evidence>
<gene>
    <name evidence="4" type="ORF">GHO39_22230</name>
</gene>
<dbReference type="Pfam" id="PF13538">
    <property type="entry name" value="UvrD_C_2"/>
    <property type="match status" value="1"/>
</dbReference>
<evidence type="ECO:0000313" key="5">
    <source>
        <dbReference type="Proteomes" id="UP000489190"/>
    </source>
</evidence>
<organism evidence="4 5">
    <name type="scientific">Pseudomonas helleri</name>
    <dbReference type="NCBI Taxonomy" id="1608996"/>
    <lineage>
        <taxon>Bacteria</taxon>
        <taxon>Pseudomonadati</taxon>
        <taxon>Pseudomonadota</taxon>
        <taxon>Gammaproteobacteria</taxon>
        <taxon>Pseudomonadales</taxon>
        <taxon>Pseudomonadaceae</taxon>
        <taxon>Pseudomonas</taxon>
    </lineage>
</organism>
<protein>
    <submittedName>
        <fullName evidence="4">AAA family ATPase</fullName>
    </submittedName>
</protein>
<dbReference type="PANTHER" id="PTHR43788">
    <property type="entry name" value="DNA2/NAM7 HELICASE FAMILY MEMBER"/>
    <property type="match status" value="1"/>
</dbReference>
<dbReference type="GO" id="GO:0005524">
    <property type="term" value="F:ATP binding"/>
    <property type="evidence" value="ECO:0007669"/>
    <property type="project" value="UniProtKB-KW"/>
</dbReference>
<dbReference type="Gene3D" id="3.40.50.300">
    <property type="entry name" value="P-loop containing nucleotide triphosphate hydrolases"/>
    <property type="match status" value="2"/>
</dbReference>
<keyword evidence="2" id="KW-0067">ATP-binding</keyword>
<dbReference type="Pfam" id="PF13245">
    <property type="entry name" value="AAA_19"/>
    <property type="match status" value="1"/>
</dbReference>
<evidence type="ECO:0000259" key="3">
    <source>
        <dbReference type="Pfam" id="PF13538"/>
    </source>
</evidence>
<dbReference type="AlphaFoldDB" id="A0A7X2C5R7"/>
<dbReference type="CDD" id="cd17933">
    <property type="entry name" value="DEXSc_RecD-like"/>
    <property type="match status" value="1"/>
</dbReference>
<evidence type="ECO:0000313" key="4">
    <source>
        <dbReference type="EMBL" id="MQT91833.1"/>
    </source>
</evidence>
<feature type="domain" description="UvrD-like helicase C-terminal" evidence="3">
    <location>
        <begin position="1001"/>
        <end position="1048"/>
    </location>
</feature>
<evidence type="ECO:0000256" key="1">
    <source>
        <dbReference type="ARBA" id="ARBA00022741"/>
    </source>
</evidence>
<dbReference type="Proteomes" id="UP000489190">
    <property type="component" value="Unassembled WGS sequence"/>
</dbReference>
<dbReference type="RefSeq" id="WP_153330405.1">
    <property type="nucleotide sequence ID" value="NZ_WIWI01000075.1"/>
</dbReference>
<accession>A0A7X2C5R7</accession>
<dbReference type="SUPFAM" id="SSF52540">
    <property type="entry name" value="P-loop containing nucleoside triphosphate hydrolases"/>
    <property type="match status" value="1"/>
</dbReference>
<name>A0A7X2C5R7_9PSED</name>
<dbReference type="GO" id="GO:0003678">
    <property type="term" value="F:DNA helicase activity"/>
    <property type="evidence" value="ECO:0007669"/>
    <property type="project" value="UniProtKB-ARBA"/>
</dbReference>
<sequence>MTTHITARLAWHADGWNGHVCKDPAANTFCVGQQSYPGTMIGEQRDLAQEQKVCGQGCSKLGKDVPPCMYSINAFGQDRIHAFADTPEFFRKEDRSPDGVRREWDMPPSSCSIWPYEEMYKDEVKLARGGYDPDKRLAAVRNFFAKVEVGRSLVFYYANFSNPFSEEDNKRYVLLGVSRVKALGEELFYDECSQETIDRYGGFVWQRVVSSHYPDQGMRIPYHRYTDKPEVLEQILAVPANPRVCKYAARHVSDDDALILVEQLLGVACRLQELGDDSENWGSRISWLQSVIAELWQGRGLYPGLPAVLDVIGFQAAIPGFVKAKAEEAVAIKDAVFAFLDGTAKAFDGLALNSDEVSKVKRQWQLRTDEERALSRDLLPRFGLDGTQVRRLLGEDRTTYGLPAKLSEIIDNPYILCESYIGDGPDDTIGLSKIEHGIFPSPNIAPAFLYEVDDWRRLRAFTVGQLLIKSTQTFLELSQVLHDVNHDLSFVAEWKRHQFTERYYEVDKEHMLGALEFREHEGQRYVYLRSAWEDEQLVSKCLRELNKRADISFKVPLTESHWGDYLRDDCSILSRMDADQYREAIEGQIAVCQQIFVRPLCVLAGSAGTGKTTVIRSLIHAVERVHGSGASFQLLAPTGKAADRIREKTGKAASTIHSFLAQRGWLNDNLTFKRQGGFREEGIETYIVDESSMLDLTLVAALFRAINWNSVRRLILVGDPSQLPPIGRGKVFGDLIDWLGKDYPECLGTLCTNVRQMENRLQKTGTGIIDLASLFIRRNSGGEVELQKAHAEQMLARVQEGGKVDEDLQVIYWSGQQDLEDKLVSSLQSDMQADTGLTLNNEKPYELWRAAFKNKEGVDRPEQSQVISPYRGEFFGTDHLNGLLQVASKGRRPDPHRLIDGVALFDKVMQIRNRSRSKPLWAWDTHGRSNKPVEVFNGELGFVKAHALDGKNAFGPWFRIKHFQVLFSRKESFWIGYGRSLGKTPDGKWIGDEKVEDNLELAYAISVHKSQGSEFERVYFVLPKSKQALLSPELLYTGLTRAKKHCTLLIEEDLSPLLTLRRPEASHLVVINSSLFDMRPVSQLLSRKCDWYEEGKIHHTLAQFMVRSKSEVIIANMLFERELPFEYEQPLYAKDGTFYLPDFLVHCQGQTYIWEHWGMISDEGYRNHRETKLEWYEKHFPGQLIETFEGAELSMESDRLIRKMQGAPE</sequence>
<dbReference type="InterPro" id="IPR050534">
    <property type="entry name" value="Coronavir_polyprotein_1ab"/>
</dbReference>
<reference evidence="4 5" key="1">
    <citation type="submission" date="2019-10" db="EMBL/GenBank/DDBJ databases">
        <title>Evaluation of single-gene subtyping targets for Pseudomonas.</title>
        <authorList>
            <person name="Reichler S.J."/>
            <person name="Orsi R.H."/>
            <person name="Wiedmann M."/>
            <person name="Martin N.H."/>
            <person name="Murphy S.I."/>
        </authorList>
    </citation>
    <scope>NUCLEOTIDE SEQUENCE [LARGE SCALE GENOMIC DNA]</scope>
    <source>
        <strain evidence="4 5">FSL R10-3254</strain>
    </source>
</reference>
<comment type="caution">
    <text evidence="4">The sequence shown here is derived from an EMBL/GenBank/DDBJ whole genome shotgun (WGS) entry which is preliminary data.</text>
</comment>
<dbReference type="EMBL" id="WIWI01000075">
    <property type="protein sequence ID" value="MQT91833.1"/>
    <property type="molecule type" value="Genomic_DNA"/>
</dbReference>
<dbReference type="InterPro" id="IPR027785">
    <property type="entry name" value="UvrD-like_helicase_C"/>
</dbReference>
<dbReference type="InterPro" id="IPR027417">
    <property type="entry name" value="P-loop_NTPase"/>
</dbReference>
<dbReference type="PANTHER" id="PTHR43788:SF6">
    <property type="entry name" value="DNA HELICASE B"/>
    <property type="match status" value="1"/>
</dbReference>
<proteinExistence type="predicted"/>
<dbReference type="CDD" id="cd18809">
    <property type="entry name" value="SF1_C_RecD"/>
    <property type="match status" value="1"/>
</dbReference>
<keyword evidence="1" id="KW-0547">Nucleotide-binding</keyword>